<dbReference type="AlphaFoldDB" id="A0A9D4HX64"/>
<proteinExistence type="predicted"/>
<name>A0A9D4HX64_DREPO</name>
<evidence type="ECO:0000313" key="1">
    <source>
        <dbReference type="EMBL" id="KAH3736179.1"/>
    </source>
</evidence>
<dbReference type="EMBL" id="JAIWYP010000011">
    <property type="protein sequence ID" value="KAH3736179.1"/>
    <property type="molecule type" value="Genomic_DNA"/>
</dbReference>
<dbReference type="Proteomes" id="UP000828390">
    <property type="component" value="Unassembled WGS sequence"/>
</dbReference>
<comment type="caution">
    <text evidence="1">The sequence shown here is derived from an EMBL/GenBank/DDBJ whole genome shotgun (WGS) entry which is preliminary data.</text>
</comment>
<organism evidence="1 2">
    <name type="scientific">Dreissena polymorpha</name>
    <name type="common">Zebra mussel</name>
    <name type="synonym">Mytilus polymorpha</name>
    <dbReference type="NCBI Taxonomy" id="45954"/>
    <lineage>
        <taxon>Eukaryota</taxon>
        <taxon>Metazoa</taxon>
        <taxon>Spiralia</taxon>
        <taxon>Lophotrochozoa</taxon>
        <taxon>Mollusca</taxon>
        <taxon>Bivalvia</taxon>
        <taxon>Autobranchia</taxon>
        <taxon>Heteroconchia</taxon>
        <taxon>Euheterodonta</taxon>
        <taxon>Imparidentia</taxon>
        <taxon>Neoheterodontei</taxon>
        <taxon>Myida</taxon>
        <taxon>Dreissenoidea</taxon>
        <taxon>Dreissenidae</taxon>
        <taxon>Dreissena</taxon>
    </lineage>
</organism>
<protein>
    <submittedName>
        <fullName evidence="1">Uncharacterized protein</fullName>
    </submittedName>
</protein>
<accession>A0A9D4HX64</accession>
<sequence>MATSMLRQLLEVRDCHSKPGEDSHDDYDNYLDMLAAVWFSLAERPRQRGFNGNQYVYHTSRAFALDLDSCHLFMLPNNTMGYCFVGRKFRDHIHRLVCPVKVIGPFGRADAGSTRTVDTNSATARSSAVESDEYWFGEQPCLVIDAP</sequence>
<gene>
    <name evidence="1" type="ORF">DPMN_042742</name>
</gene>
<keyword evidence="2" id="KW-1185">Reference proteome</keyword>
<reference evidence="1" key="2">
    <citation type="submission" date="2020-11" db="EMBL/GenBank/DDBJ databases">
        <authorList>
            <person name="McCartney M.A."/>
            <person name="Auch B."/>
            <person name="Kono T."/>
            <person name="Mallez S."/>
            <person name="Becker A."/>
            <person name="Gohl D.M."/>
            <person name="Silverstein K.A.T."/>
            <person name="Koren S."/>
            <person name="Bechman K.B."/>
            <person name="Herman A."/>
            <person name="Abrahante J.E."/>
            <person name="Garbe J."/>
        </authorList>
    </citation>
    <scope>NUCLEOTIDE SEQUENCE</scope>
    <source>
        <strain evidence="1">Duluth1</strain>
        <tissue evidence="1">Whole animal</tissue>
    </source>
</reference>
<reference evidence="1" key="1">
    <citation type="journal article" date="2019" name="bioRxiv">
        <title>The Genome of the Zebra Mussel, Dreissena polymorpha: A Resource for Invasive Species Research.</title>
        <authorList>
            <person name="McCartney M.A."/>
            <person name="Auch B."/>
            <person name="Kono T."/>
            <person name="Mallez S."/>
            <person name="Zhang Y."/>
            <person name="Obille A."/>
            <person name="Becker A."/>
            <person name="Abrahante J.E."/>
            <person name="Garbe J."/>
            <person name="Badalamenti J.P."/>
            <person name="Herman A."/>
            <person name="Mangelson H."/>
            <person name="Liachko I."/>
            <person name="Sullivan S."/>
            <person name="Sone E.D."/>
            <person name="Koren S."/>
            <person name="Silverstein K.A.T."/>
            <person name="Beckman K.B."/>
            <person name="Gohl D.M."/>
        </authorList>
    </citation>
    <scope>NUCLEOTIDE SEQUENCE</scope>
    <source>
        <strain evidence="1">Duluth1</strain>
        <tissue evidence="1">Whole animal</tissue>
    </source>
</reference>
<evidence type="ECO:0000313" key="2">
    <source>
        <dbReference type="Proteomes" id="UP000828390"/>
    </source>
</evidence>